<proteinExistence type="predicted"/>
<dbReference type="EMBL" id="GBRH01229434">
    <property type="protein sequence ID" value="JAD68461.1"/>
    <property type="molecule type" value="Transcribed_RNA"/>
</dbReference>
<reference evidence="2" key="2">
    <citation type="journal article" date="2015" name="Data Brief">
        <title>Shoot transcriptome of the giant reed, Arundo donax.</title>
        <authorList>
            <person name="Barrero R.A."/>
            <person name="Guerrero F.D."/>
            <person name="Moolhuijzen P."/>
            <person name="Goolsby J.A."/>
            <person name="Tidwell J."/>
            <person name="Bellgard S.E."/>
            <person name="Bellgard M.I."/>
        </authorList>
    </citation>
    <scope>NUCLEOTIDE SEQUENCE</scope>
    <source>
        <tissue evidence="2">Shoot tissue taken approximately 20 cm above the soil surface</tissue>
    </source>
</reference>
<feature type="compositionally biased region" description="Low complexity" evidence="1">
    <location>
        <begin position="7"/>
        <end position="26"/>
    </location>
</feature>
<evidence type="ECO:0000256" key="1">
    <source>
        <dbReference type="SAM" id="MobiDB-lite"/>
    </source>
</evidence>
<dbReference type="AlphaFoldDB" id="A0A0A9BYS5"/>
<name>A0A0A9BYS5_ARUDO</name>
<evidence type="ECO:0000313" key="2">
    <source>
        <dbReference type="EMBL" id="JAD68461.1"/>
    </source>
</evidence>
<reference evidence="2" key="1">
    <citation type="submission" date="2014-09" db="EMBL/GenBank/DDBJ databases">
        <authorList>
            <person name="Magalhaes I.L.F."/>
            <person name="Oliveira U."/>
            <person name="Santos F.R."/>
            <person name="Vidigal T.H.D.A."/>
            <person name="Brescovit A.D."/>
            <person name="Santos A.J."/>
        </authorList>
    </citation>
    <scope>NUCLEOTIDE SEQUENCE</scope>
    <source>
        <tissue evidence="2">Shoot tissue taken approximately 20 cm above the soil surface</tissue>
    </source>
</reference>
<protein>
    <submittedName>
        <fullName evidence="2">Uncharacterized protein</fullName>
    </submittedName>
</protein>
<organism evidence="2">
    <name type="scientific">Arundo donax</name>
    <name type="common">Giant reed</name>
    <name type="synonym">Donax arundinaceus</name>
    <dbReference type="NCBI Taxonomy" id="35708"/>
    <lineage>
        <taxon>Eukaryota</taxon>
        <taxon>Viridiplantae</taxon>
        <taxon>Streptophyta</taxon>
        <taxon>Embryophyta</taxon>
        <taxon>Tracheophyta</taxon>
        <taxon>Spermatophyta</taxon>
        <taxon>Magnoliopsida</taxon>
        <taxon>Liliopsida</taxon>
        <taxon>Poales</taxon>
        <taxon>Poaceae</taxon>
        <taxon>PACMAD clade</taxon>
        <taxon>Arundinoideae</taxon>
        <taxon>Arundineae</taxon>
        <taxon>Arundo</taxon>
    </lineage>
</organism>
<accession>A0A0A9BYS5</accession>
<sequence>MADGFQSLVLRSSGSSSRPLLGNLIG</sequence>
<feature type="region of interest" description="Disordered" evidence="1">
    <location>
        <begin position="1"/>
        <end position="26"/>
    </location>
</feature>